<accession>A0A845A0Q9</accession>
<keyword evidence="2" id="KW-1185">Reference proteome</keyword>
<evidence type="ECO:0008006" key="3">
    <source>
        <dbReference type="Google" id="ProtNLM"/>
    </source>
</evidence>
<dbReference type="EMBL" id="WTYH01000001">
    <property type="protein sequence ID" value="MXO94073.1"/>
    <property type="molecule type" value="Genomic_DNA"/>
</dbReference>
<dbReference type="RefSeq" id="WP_131453340.1">
    <property type="nucleotide sequence ID" value="NZ_BMJK01000002.1"/>
</dbReference>
<sequence>MNDIRRRGLLLAFLALLSACERIPQDPEGTLDRIRDKQAIRVGIVSSGEKDASVQRALIARLQQATRANAVVERGATEPLLVKLQDGALDVVIGEFDTATPWNTHVTFVPETKTLADRGLKVASFAVARNGENEWITLLHREARSLEKQQ</sequence>
<dbReference type="Proteomes" id="UP000460626">
    <property type="component" value="Unassembled WGS sequence"/>
</dbReference>
<comment type="caution">
    <text evidence="1">The sequence shown here is derived from an EMBL/GenBank/DDBJ whole genome shotgun (WGS) entry which is preliminary data.</text>
</comment>
<evidence type="ECO:0000313" key="2">
    <source>
        <dbReference type="Proteomes" id="UP000460626"/>
    </source>
</evidence>
<gene>
    <name evidence="1" type="ORF">GRI62_10715</name>
</gene>
<proteinExistence type="predicted"/>
<organism evidence="1 2">
    <name type="scientific">Aurantiacibacter arachoides</name>
    <dbReference type="NCBI Taxonomy" id="1850444"/>
    <lineage>
        <taxon>Bacteria</taxon>
        <taxon>Pseudomonadati</taxon>
        <taxon>Pseudomonadota</taxon>
        <taxon>Alphaproteobacteria</taxon>
        <taxon>Sphingomonadales</taxon>
        <taxon>Erythrobacteraceae</taxon>
        <taxon>Aurantiacibacter</taxon>
    </lineage>
</organism>
<dbReference type="AlphaFoldDB" id="A0A845A0Q9"/>
<protein>
    <recommendedName>
        <fullName evidence="3">Lipoprotein</fullName>
    </recommendedName>
</protein>
<name>A0A845A0Q9_9SPHN</name>
<reference evidence="1 2" key="1">
    <citation type="submission" date="2019-12" db="EMBL/GenBank/DDBJ databases">
        <title>Genomic-based taxomic classification of the family Erythrobacteraceae.</title>
        <authorList>
            <person name="Xu L."/>
        </authorList>
    </citation>
    <scope>NUCLEOTIDE SEQUENCE [LARGE SCALE GENOMIC DNA]</scope>
    <source>
        <strain evidence="1 2">RC4-10-4</strain>
    </source>
</reference>
<dbReference type="PROSITE" id="PS51257">
    <property type="entry name" value="PROKAR_LIPOPROTEIN"/>
    <property type="match status" value="1"/>
</dbReference>
<dbReference type="OrthoDB" id="7427069at2"/>
<evidence type="ECO:0000313" key="1">
    <source>
        <dbReference type="EMBL" id="MXO94073.1"/>
    </source>
</evidence>